<comment type="caution">
    <text evidence="2">The sequence shown here is derived from an EMBL/GenBank/DDBJ whole genome shotgun (WGS) entry which is preliminary data.</text>
</comment>
<dbReference type="Proteomes" id="UP000286045">
    <property type="component" value="Unassembled WGS sequence"/>
</dbReference>
<name>A0A439CP84_9PEZI</name>
<feature type="region of interest" description="Disordered" evidence="1">
    <location>
        <begin position="89"/>
        <end position="115"/>
    </location>
</feature>
<feature type="region of interest" description="Disordered" evidence="1">
    <location>
        <begin position="193"/>
        <end position="212"/>
    </location>
</feature>
<evidence type="ECO:0000256" key="1">
    <source>
        <dbReference type="SAM" id="MobiDB-lite"/>
    </source>
</evidence>
<organism evidence="2 3">
    <name type="scientific">Xylaria grammica</name>
    <dbReference type="NCBI Taxonomy" id="363999"/>
    <lineage>
        <taxon>Eukaryota</taxon>
        <taxon>Fungi</taxon>
        <taxon>Dikarya</taxon>
        <taxon>Ascomycota</taxon>
        <taxon>Pezizomycotina</taxon>
        <taxon>Sordariomycetes</taxon>
        <taxon>Xylariomycetidae</taxon>
        <taxon>Xylariales</taxon>
        <taxon>Xylariaceae</taxon>
        <taxon>Xylaria</taxon>
    </lineage>
</organism>
<feature type="region of interest" description="Disordered" evidence="1">
    <location>
        <begin position="554"/>
        <end position="622"/>
    </location>
</feature>
<accession>A0A439CP84</accession>
<dbReference type="STRING" id="363999.A0A439CP84"/>
<gene>
    <name evidence="2" type="ORF">EKO27_g11145</name>
</gene>
<dbReference type="EMBL" id="RYZI01000659">
    <property type="protein sequence ID" value="RWA03962.1"/>
    <property type="molecule type" value="Genomic_DNA"/>
</dbReference>
<sequence length="622" mass="71531">MLVASLTSLRLRAIALSSLRVPRILFTARYSQEHSKPPWNDAGLKFSKPHWNDVGLKFSKIRQSNVGLKFSKLPRGEFGLKFSRPPRNDIGLKFSRPPRNGVGMKFPKPPRNDAGLKFSKLPRGEFRLKLSRPPWEGVAPRLSLKDRRKAFDRVNERMAYLEIDLWEEEQGVSKGRKKPPKPLARPRQRIADLVSQRLAPGPDPKPEESPETDRKSILLQYYLDTYTEDIHSRVKAVMGVNEDLSRMVRPFARWRHRYATSPPGTVKLSALDKWFAHIRKSTRQFKCYRIWFLDYQVMKDLAYIIHFINPKILEGVTRKALRVRLYNVMVQMKKTRSPRSIQELIEARAPLFEIANDLRRLEIATGDPDSESYTKKWERKLSRYDNSGITPVPPPNPAIFPLPKPFRILGPILRAVENNLLIAEVLCMELLMRKTLLEVPVIMKNARHLFRKAGYEFPFVYSPFVEEDIERAIEFVDSLPVELLGFTDLLPGKLDIEHGLEFTAPPPADLHIEHGLDFIDSPPHGLEFTDLLPGELDTEHGLVFTELPSVEPDIMLSAPLPPTRPSSIPHTRRGPRRKNKRRDSGNRPNGSHILTARIPTVRRSAEDRDSRSRSHSYLDMPS</sequence>
<feature type="compositionally biased region" description="Basic residues" evidence="1">
    <location>
        <begin position="570"/>
        <end position="581"/>
    </location>
</feature>
<keyword evidence="3" id="KW-1185">Reference proteome</keyword>
<dbReference type="AlphaFoldDB" id="A0A439CP84"/>
<protein>
    <submittedName>
        <fullName evidence="2">Uncharacterized protein</fullName>
    </submittedName>
</protein>
<evidence type="ECO:0000313" key="2">
    <source>
        <dbReference type="EMBL" id="RWA03962.1"/>
    </source>
</evidence>
<feature type="compositionally biased region" description="Basic and acidic residues" evidence="1">
    <location>
        <begin position="603"/>
        <end position="612"/>
    </location>
</feature>
<proteinExistence type="predicted"/>
<reference evidence="2 3" key="1">
    <citation type="submission" date="2018-12" db="EMBL/GenBank/DDBJ databases">
        <title>Draft genome sequence of Xylaria grammica IHI A82.</title>
        <authorList>
            <person name="Buettner E."/>
            <person name="Kellner H."/>
        </authorList>
    </citation>
    <scope>NUCLEOTIDE SEQUENCE [LARGE SCALE GENOMIC DNA]</scope>
    <source>
        <strain evidence="2 3">IHI A82</strain>
    </source>
</reference>
<evidence type="ECO:0000313" key="3">
    <source>
        <dbReference type="Proteomes" id="UP000286045"/>
    </source>
</evidence>